<dbReference type="InterPro" id="IPR036188">
    <property type="entry name" value="FAD/NAD-bd_sf"/>
</dbReference>
<evidence type="ECO:0000313" key="1">
    <source>
        <dbReference type="EMBL" id="HEM67515.1"/>
    </source>
</evidence>
<accession>A0A7J2U548</accession>
<protein>
    <recommendedName>
        <fullName evidence="2">NAD(P)/FAD-dependent oxidoreductase</fullName>
    </recommendedName>
</protein>
<dbReference type="SUPFAM" id="SSF51905">
    <property type="entry name" value="FAD/NAD(P)-binding domain"/>
    <property type="match status" value="1"/>
</dbReference>
<gene>
    <name evidence="1" type="ORF">ENO26_08160</name>
</gene>
<organism evidence="1">
    <name type="scientific">Ignisphaera aggregans</name>
    <dbReference type="NCBI Taxonomy" id="334771"/>
    <lineage>
        <taxon>Archaea</taxon>
        <taxon>Thermoproteota</taxon>
        <taxon>Thermoprotei</taxon>
        <taxon>Desulfurococcales</taxon>
        <taxon>Desulfurococcaceae</taxon>
        <taxon>Ignisphaera</taxon>
    </lineage>
</organism>
<evidence type="ECO:0008006" key="2">
    <source>
        <dbReference type="Google" id="ProtNLM"/>
    </source>
</evidence>
<dbReference type="AlphaFoldDB" id="A0A7J2U548"/>
<comment type="caution">
    <text evidence="1">The sequence shown here is derived from an EMBL/GenBank/DDBJ whole genome shotgun (WGS) entry which is preliminary data.</text>
</comment>
<proteinExistence type="predicted"/>
<reference evidence="1" key="1">
    <citation type="journal article" date="2020" name="mSystems">
        <title>Genome- and Community-Level Interaction Insights into Carbon Utilization and Element Cycling Functions of Hydrothermarchaeota in Hydrothermal Sediment.</title>
        <authorList>
            <person name="Zhou Z."/>
            <person name="Liu Y."/>
            <person name="Xu W."/>
            <person name="Pan J."/>
            <person name="Luo Z.H."/>
            <person name="Li M."/>
        </authorList>
    </citation>
    <scope>NUCLEOTIDE SEQUENCE [LARGE SCALE GENOMIC DNA]</scope>
    <source>
        <strain evidence="1">SpSt-125</strain>
    </source>
</reference>
<name>A0A7J2U548_9CREN</name>
<dbReference type="EMBL" id="DSEU01000056">
    <property type="protein sequence ID" value="HEM67515.1"/>
    <property type="molecule type" value="Genomic_DNA"/>
</dbReference>
<dbReference type="Gene3D" id="3.50.50.60">
    <property type="entry name" value="FAD/NAD(P)-binding domain"/>
    <property type="match status" value="2"/>
</dbReference>
<sequence>MSIDVAIIGSGVAALKVYSTLLHNRNLNPLIIDFNPLGGILASANFVYKYPRIPIFIDSNIINLFTTCNPLCYHLEVCILKEGDIIDKIKGFAPFDVQRLWIYELAEKKTACFLPHLSKCILALLNVGNETIRRVRDSIRKVDITNKVIATLQGLTFRYKSLIYTWPLDLLMKIISNINDPSISALINDVINKAKYVSIYTRSYVIYEKSSKYDEPKIELYLHGTKASRVHTIIKIPIANSITLLYALTSYSEYYPLLPGIGDKIHSELKRHKVLTPSMQVLDYSDTNIVYGFLNTLPEEALEKVKEKLQGYNIMLFGRIAEWREYDVPSLLFKRDLHIKIHK</sequence>